<proteinExistence type="predicted"/>
<accession>A0A1H2W6D3</accession>
<dbReference type="EMBL" id="FNNB01000003">
    <property type="protein sequence ID" value="SDW76202.1"/>
    <property type="molecule type" value="Genomic_DNA"/>
</dbReference>
<dbReference type="AlphaFoldDB" id="A0A1H2W6D3"/>
<gene>
    <name evidence="1" type="ORF">SAMN04488041_103166</name>
</gene>
<evidence type="ECO:0000313" key="1">
    <source>
        <dbReference type="EMBL" id="SDW76202.1"/>
    </source>
</evidence>
<protein>
    <submittedName>
        <fullName evidence="1">Mu-like prophage I protein</fullName>
    </submittedName>
</protein>
<reference evidence="2" key="1">
    <citation type="submission" date="2016-10" db="EMBL/GenBank/DDBJ databases">
        <authorList>
            <person name="Varghese N."/>
            <person name="Submissions S."/>
        </authorList>
    </citation>
    <scope>NUCLEOTIDE SEQUENCE [LARGE SCALE GENOMIC DNA]</scope>
    <source>
        <strain evidence="2">DSM 10014</strain>
    </source>
</reference>
<dbReference type="Pfam" id="PF10123">
    <property type="entry name" value="Mu-like_Pro"/>
    <property type="match status" value="1"/>
</dbReference>
<dbReference type="InterPro" id="IPR012106">
    <property type="entry name" value="Phage_Mu_Gp1"/>
</dbReference>
<dbReference type="Proteomes" id="UP000183076">
    <property type="component" value="Unassembled WGS sequence"/>
</dbReference>
<dbReference type="RefSeq" id="WP_244268886.1">
    <property type="nucleotide sequence ID" value="NZ_FNNB01000003.1"/>
</dbReference>
<evidence type="ECO:0000313" key="2">
    <source>
        <dbReference type="Proteomes" id="UP000183076"/>
    </source>
</evidence>
<sequence>MSSCGKYRCMNVAPQFTALMSAQALPDVAVLGGAPEWIHLLPAGLIQTGDKRGPYLAANFEQIISESFLHTPKLPIDINHAIHLRAPKGEEAPAFGWIVAMQAREDGLWGKAEWTTAGAELVTSRAYRGISPVIRHRADKTVTSIECVSLVNKPNLRGLTALHQQQDIPPMDWTKFLADMLGLPETATDEEIKKALKGKMSGGEDKPALQSQMSEIGVALGLSADSAPADILIAAQSASSDQGADETIVALQAEITTLATSLNELRDTGAKTAATAFVDDAIKAGRVGVKPMRDRYISMHMKDASGTEELIGAMPVLSSSGTSIIAPARKDGELSLNSEQLSIAKMLGQDPKDYAATLAEEQANLEDN</sequence>
<organism evidence="1 2">
    <name type="scientific">Sulfitobacter pontiacus</name>
    <dbReference type="NCBI Taxonomy" id="60137"/>
    <lineage>
        <taxon>Bacteria</taxon>
        <taxon>Pseudomonadati</taxon>
        <taxon>Pseudomonadota</taxon>
        <taxon>Alphaproteobacteria</taxon>
        <taxon>Rhodobacterales</taxon>
        <taxon>Roseobacteraceae</taxon>
        <taxon>Sulfitobacter</taxon>
    </lineage>
</organism>
<name>A0A1H2W6D3_9RHOB</name>
<dbReference type="STRING" id="60137.SAMN04488041_103166"/>
<dbReference type="PIRSF" id="PIRSF016624">
    <property type="entry name" value="Mu_prophg_I"/>
    <property type="match status" value="1"/>
</dbReference>